<organism evidence="3 4">
    <name type="scientific">Lynx pardinus</name>
    <name type="common">Iberian lynx</name>
    <name type="synonym">Felis pardina</name>
    <dbReference type="NCBI Taxonomy" id="191816"/>
    <lineage>
        <taxon>Eukaryota</taxon>
        <taxon>Metazoa</taxon>
        <taxon>Chordata</taxon>
        <taxon>Craniata</taxon>
        <taxon>Vertebrata</taxon>
        <taxon>Euteleostomi</taxon>
        <taxon>Mammalia</taxon>
        <taxon>Eutheria</taxon>
        <taxon>Laurasiatheria</taxon>
        <taxon>Carnivora</taxon>
        <taxon>Feliformia</taxon>
        <taxon>Felidae</taxon>
        <taxon>Felinae</taxon>
        <taxon>Lynx</taxon>
    </lineage>
</organism>
<feature type="compositionally biased region" description="Low complexity" evidence="1">
    <location>
        <begin position="30"/>
        <end position="46"/>
    </location>
</feature>
<name>A0A485MJ95_LYNPA</name>
<evidence type="ECO:0000313" key="4">
    <source>
        <dbReference type="Proteomes" id="UP000386466"/>
    </source>
</evidence>
<evidence type="ECO:0000313" key="3">
    <source>
        <dbReference type="EMBL" id="VFV19923.1"/>
    </source>
</evidence>
<feature type="transmembrane region" description="Helical" evidence="2">
    <location>
        <begin position="77"/>
        <end position="97"/>
    </location>
</feature>
<keyword evidence="2" id="KW-0812">Transmembrane</keyword>
<feature type="non-terminal residue" evidence="3">
    <location>
        <position position="1"/>
    </location>
</feature>
<evidence type="ECO:0000256" key="2">
    <source>
        <dbReference type="SAM" id="Phobius"/>
    </source>
</evidence>
<accession>A0A485MJ95</accession>
<keyword evidence="4" id="KW-1185">Reference proteome</keyword>
<reference evidence="3 4" key="1">
    <citation type="submission" date="2019-01" db="EMBL/GenBank/DDBJ databases">
        <authorList>
            <person name="Alioto T."/>
            <person name="Alioto T."/>
        </authorList>
    </citation>
    <scope>NUCLEOTIDE SEQUENCE [LARGE SCALE GENOMIC DNA]</scope>
</reference>
<proteinExistence type="predicted"/>
<feature type="region of interest" description="Disordered" evidence="1">
    <location>
        <begin position="24"/>
        <end position="46"/>
    </location>
</feature>
<evidence type="ECO:0000256" key="1">
    <source>
        <dbReference type="SAM" id="MobiDB-lite"/>
    </source>
</evidence>
<dbReference type="GO" id="GO:1990904">
    <property type="term" value="C:ribonucleoprotein complex"/>
    <property type="evidence" value="ECO:0007669"/>
    <property type="project" value="UniProtKB-KW"/>
</dbReference>
<protein>
    <submittedName>
        <fullName evidence="3">Heterogeneous nuclear ribonucleoprotein d</fullName>
    </submittedName>
</protein>
<keyword evidence="2" id="KW-0472">Membrane</keyword>
<keyword evidence="3" id="KW-0687">Ribonucleoprotein</keyword>
<dbReference type="Proteomes" id="UP000386466">
    <property type="component" value="Unassembled WGS sequence"/>
</dbReference>
<feature type="region of interest" description="Disordered" evidence="1">
    <location>
        <begin position="110"/>
        <end position="137"/>
    </location>
</feature>
<sequence length="137" mass="14527">SVKTSLESRDHQIGSGKWIKVAQPKEVYRQQQQQKGGSGAAAGAAPAGGVVPGIMDEVSTTIGTKDLVTIMIKDMEITIVPMVVIKSIGAMAAMLILDITMTTMDMNGQGYADHSGQQSTYGKASGRHGNHQDNYHP</sequence>
<gene>
    <name evidence="3" type="ORF">LYPA_23C012439</name>
</gene>
<keyword evidence="2" id="KW-1133">Transmembrane helix</keyword>
<dbReference type="EMBL" id="CAAGRJ010002011">
    <property type="protein sequence ID" value="VFV19923.1"/>
    <property type="molecule type" value="Genomic_DNA"/>
</dbReference>
<dbReference type="AlphaFoldDB" id="A0A485MJ95"/>